<accession>A0A162C4L9</accession>
<reference evidence="2 3" key="1">
    <citation type="submission" date="2016-03" db="EMBL/GenBank/DDBJ databases">
        <title>EvidentialGene: Evidence-directed Construction of Genes on Genomes.</title>
        <authorList>
            <person name="Gilbert D.G."/>
            <person name="Choi J.-H."/>
            <person name="Mockaitis K."/>
            <person name="Colbourne J."/>
            <person name="Pfrender M."/>
        </authorList>
    </citation>
    <scope>NUCLEOTIDE SEQUENCE [LARGE SCALE GENOMIC DNA]</scope>
    <source>
        <strain evidence="2 3">Xinb3</strain>
        <tissue evidence="2">Complete organism</tissue>
    </source>
</reference>
<dbReference type="Proteomes" id="UP000076858">
    <property type="component" value="Unassembled WGS sequence"/>
</dbReference>
<feature type="signal peptide" evidence="1">
    <location>
        <begin position="1"/>
        <end position="18"/>
    </location>
</feature>
<evidence type="ECO:0000256" key="1">
    <source>
        <dbReference type="SAM" id="SignalP"/>
    </source>
</evidence>
<name>A0A162C4L9_9CRUS</name>
<dbReference type="EMBL" id="LRGB01008275">
    <property type="protein sequence ID" value="KZS00861.1"/>
    <property type="molecule type" value="Genomic_DNA"/>
</dbReference>
<feature type="chain" id="PRO_5007833235" description="Secreted protein" evidence="1">
    <location>
        <begin position="19"/>
        <end position="62"/>
    </location>
</feature>
<dbReference type="AlphaFoldDB" id="A0A162C4L9"/>
<proteinExistence type="predicted"/>
<keyword evidence="3" id="KW-1185">Reference proteome</keyword>
<evidence type="ECO:0008006" key="4">
    <source>
        <dbReference type="Google" id="ProtNLM"/>
    </source>
</evidence>
<comment type="caution">
    <text evidence="2">The sequence shown here is derived from an EMBL/GenBank/DDBJ whole genome shotgun (WGS) entry which is preliminary data.</text>
</comment>
<protein>
    <recommendedName>
        <fullName evidence="4">Secreted protein</fullName>
    </recommendedName>
</protein>
<evidence type="ECO:0000313" key="2">
    <source>
        <dbReference type="EMBL" id="KZS00861.1"/>
    </source>
</evidence>
<organism evidence="2 3">
    <name type="scientific">Daphnia magna</name>
    <dbReference type="NCBI Taxonomy" id="35525"/>
    <lineage>
        <taxon>Eukaryota</taxon>
        <taxon>Metazoa</taxon>
        <taxon>Ecdysozoa</taxon>
        <taxon>Arthropoda</taxon>
        <taxon>Crustacea</taxon>
        <taxon>Branchiopoda</taxon>
        <taxon>Diplostraca</taxon>
        <taxon>Cladocera</taxon>
        <taxon>Anomopoda</taxon>
        <taxon>Daphniidae</taxon>
        <taxon>Daphnia</taxon>
    </lineage>
</organism>
<keyword evidence="1" id="KW-0732">Signal</keyword>
<sequence>MGVFVSVVGVHIVSTCLCNTGNNRKKQTFQTGTQKKKHLQRMIPSICPQRTSCSEQAVENGR</sequence>
<gene>
    <name evidence="2" type="ORF">APZ42_002672</name>
</gene>
<evidence type="ECO:0000313" key="3">
    <source>
        <dbReference type="Proteomes" id="UP000076858"/>
    </source>
</evidence>